<keyword evidence="4" id="KW-0548">Nucleotidyltransferase</keyword>
<dbReference type="EC" id="2.4.2.31" evidence="6"/>
<evidence type="ECO:0000313" key="9">
    <source>
        <dbReference type="Proteomes" id="UP000663848"/>
    </source>
</evidence>
<comment type="catalytic activity">
    <reaction evidence="5 6">
        <text>L-arginyl-[protein] + NAD(+) = N(omega)-(ADP-D-ribosyl)-L-arginyl-[protein] + nicotinamide + H(+)</text>
        <dbReference type="Rhea" id="RHEA:19149"/>
        <dbReference type="Rhea" id="RHEA-COMP:10532"/>
        <dbReference type="Rhea" id="RHEA-COMP:15087"/>
        <dbReference type="ChEBI" id="CHEBI:15378"/>
        <dbReference type="ChEBI" id="CHEBI:17154"/>
        <dbReference type="ChEBI" id="CHEBI:29965"/>
        <dbReference type="ChEBI" id="CHEBI:57540"/>
        <dbReference type="ChEBI" id="CHEBI:142554"/>
        <dbReference type="EC" id="2.4.2.31"/>
    </reaction>
</comment>
<dbReference type="Proteomes" id="UP000663848">
    <property type="component" value="Unassembled WGS sequence"/>
</dbReference>
<dbReference type="Gene3D" id="3.90.176.10">
    <property type="entry name" value="Toxin ADP-ribosyltransferase, Chain A, domain 1"/>
    <property type="match status" value="1"/>
</dbReference>
<proteinExistence type="inferred from homology"/>
<dbReference type="GO" id="GO:0106274">
    <property type="term" value="F:NAD+-protein-arginine ADP-ribosyltransferase activity"/>
    <property type="evidence" value="ECO:0007669"/>
    <property type="project" value="UniProtKB-EC"/>
</dbReference>
<dbReference type="InterPro" id="IPR000768">
    <property type="entry name" value="ART"/>
</dbReference>
<accession>A0A821A3C7</accession>
<evidence type="ECO:0000256" key="5">
    <source>
        <dbReference type="ARBA" id="ARBA00047597"/>
    </source>
</evidence>
<evidence type="ECO:0000256" key="3">
    <source>
        <dbReference type="ARBA" id="ARBA00022679"/>
    </source>
</evidence>
<dbReference type="AlphaFoldDB" id="A0A821A3C7"/>
<dbReference type="EMBL" id="CAJOBR010000981">
    <property type="protein sequence ID" value="CAF4566537.1"/>
    <property type="molecule type" value="Genomic_DNA"/>
</dbReference>
<keyword evidence="6" id="KW-0520">NAD</keyword>
<sequence>MYFGLIFEYNLLQYVSQLAGLIPRLQRTKEKQSETFDSDDDFEDDASQSPFDRRTNFIHEISNSDGDEQVPDSPIKDKKTFIYKNTKKESSPSPNPSSKSLQSLSEKSSFSLAHAVLLQDIEELLDQRANYLLFEDNFTPTLAKIVKRDHGAYSFARLRSVCARFENAQAMKQHDAKSRSTSAYFTKMVDRKISDDDARAFAFAIAFYSGSQSETINQGVALIIRTTCAEDIINGTHEEIGEDAAIIMFYLARALSHITFYWGTVTRRVQLTPEEVKDYKPGALITWIQFSSSMKGEQAPKGFQNRNTQFTIQSLTGRSIQYFSNFPEEDEVLFLPHSSLLVKSVDYINSVHYISMEQVELGLCKYSVLWVDDNIFDENWENKRHMEKASTAGIEVNVHFIPKSTTESALAFLKSPFGERLKHNETFRIITDMNRHNEEPSDNAGARLLARAREMGFNSRCLVFTGNAADADRKVKQLIIDVKQRENIEITQSVNILEQFVNFNMSDSLKVSQASKSFCTPS</sequence>
<evidence type="ECO:0000256" key="6">
    <source>
        <dbReference type="RuleBase" id="RU361228"/>
    </source>
</evidence>
<organism evidence="8 9">
    <name type="scientific">Rotaria socialis</name>
    <dbReference type="NCBI Taxonomy" id="392032"/>
    <lineage>
        <taxon>Eukaryota</taxon>
        <taxon>Metazoa</taxon>
        <taxon>Spiralia</taxon>
        <taxon>Gnathifera</taxon>
        <taxon>Rotifera</taxon>
        <taxon>Eurotatoria</taxon>
        <taxon>Bdelloidea</taxon>
        <taxon>Philodinida</taxon>
        <taxon>Philodinidae</taxon>
        <taxon>Rotaria</taxon>
    </lineage>
</organism>
<evidence type="ECO:0000256" key="7">
    <source>
        <dbReference type="SAM" id="MobiDB-lite"/>
    </source>
</evidence>
<comment type="similarity">
    <text evidence="1 6">Belongs to the Arg-specific ADP-ribosyltransferase family.</text>
</comment>
<dbReference type="Pfam" id="PF01129">
    <property type="entry name" value="ART"/>
    <property type="match status" value="1"/>
</dbReference>
<feature type="compositionally biased region" description="Acidic residues" evidence="7">
    <location>
        <begin position="36"/>
        <end position="46"/>
    </location>
</feature>
<comment type="caution">
    <text evidence="8">The sequence shown here is derived from an EMBL/GenBank/DDBJ whole genome shotgun (WGS) entry which is preliminary data.</text>
</comment>
<reference evidence="8" key="1">
    <citation type="submission" date="2021-02" db="EMBL/GenBank/DDBJ databases">
        <authorList>
            <person name="Nowell W R."/>
        </authorList>
    </citation>
    <scope>NUCLEOTIDE SEQUENCE</scope>
</reference>
<dbReference type="GO" id="GO:0016779">
    <property type="term" value="F:nucleotidyltransferase activity"/>
    <property type="evidence" value="ECO:0007669"/>
    <property type="project" value="UniProtKB-KW"/>
</dbReference>
<protein>
    <recommendedName>
        <fullName evidence="6">NAD(P)(+)--arginine ADP-ribosyltransferase</fullName>
        <ecNumber evidence="6">2.4.2.31</ecNumber>
    </recommendedName>
    <alternativeName>
        <fullName evidence="6">Mono(ADP-ribosyl)transferase</fullName>
    </alternativeName>
</protein>
<feature type="region of interest" description="Disordered" evidence="7">
    <location>
        <begin position="32"/>
        <end position="78"/>
    </location>
</feature>
<evidence type="ECO:0000313" key="8">
    <source>
        <dbReference type="EMBL" id="CAF4566537.1"/>
    </source>
</evidence>
<keyword evidence="2 6" id="KW-0328">Glycosyltransferase</keyword>
<dbReference type="SUPFAM" id="SSF56399">
    <property type="entry name" value="ADP-ribosylation"/>
    <property type="match status" value="1"/>
</dbReference>
<name>A0A821A3C7_9BILA</name>
<keyword evidence="6" id="KW-0521">NADP</keyword>
<gene>
    <name evidence="8" type="ORF">QYT958_LOCUS9340</name>
</gene>
<evidence type="ECO:0000256" key="1">
    <source>
        <dbReference type="ARBA" id="ARBA00009558"/>
    </source>
</evidence>
<evidence type="ECO:0000256" key="2">
    <source>
        <dbReference type="ARBA" id="ARBA00022676"/>
    </source>
</evidence>
<keyword evidence="3 6" id="KW-0808">Transferase</keyword>
<evidence type="ECO:0000256" key="4">
    <source>
        <dbReference type="ARBA" id="ARBA00022695"/>
    </source>
</evidence>